<name>A0A1G2THY7_9BACT</name>
<dbReference type="InterPro" id="IPR050490">
    <property type="entry name" value="Bact_solute-bd_prot1"/>
</dbReference>
<evidence type="ECO:0000313" key="2">
    <source>
        <dbReference type="EMBL" id="OHA96910.1"/>
    </source>
</evidence>
<proteinExistence type="predicted"/>
<dbReference type="Pfam" id="PF13416">
    <property type="entry name" value="SBP_bac_8"/>
    <property type="match status" value="1"/>
</dbReference>
<sequence>MSKFQIILLSVFGAFILLAVLIFALYRGGAGSQNATIVVWGDIPSEAITPVLDSVVPTIDKTLVIRYVEKSSDKIDAEFTEALAQGNGPDLLILTQDRFLKNKSKLIFIPYDSIGRSDFQQAFAEEGELFLTDQGVYGLPLAIDPVILYYNRDLLSSAGEAKPISYWDELYPMTLKLTKKDAAGNLTQSAIALGETRNIPNFKEIMSLLLMQAGTPVTQIINGSLRSALSETFGLPVAPGDSALDFYTQFSNPAKAYYSWNRVLPSAETHFASGDSAYYLGFASELTSLRKKNPNLNLGLAPVPQSRVSGKKLTYGRLYVVSITRGARSAAPALRAVLLLSSKPVAEQLAKNLGLPPARRDLLSVRQTDAILPVFYESALQSKGWLDPENVTTRNIFQAMIDSVTSGRARTSEALGAASRSLGNLIK</sequence>
<feature type="transmembrane region" description="Helical" evidence="1">
    <location>
        <begin position="6"/>
        <end position="26"/>
    </location>
</feature>
<comment type="caution">
    <text evidence="2">The sequence shown here is derived from an EMBL/GenBank/DDBJ whole genome shotgun (WGS) entry which is preliminary data.</text>
</comment>
<dbReference type="InterPro" id="IPR006059">
    <property type="entry name" value="SBP"/>
</dbReference>
<evidence type="ECO:0000256" key="1">
    <source>
        <dbReference type="SAM" id="Phobius"/>
    </source>
</evidence>
<evidence type="ECO:0008006" key="4">
    <source>
        <dbReference type="Google" id="ProtNLM"/>
    </source>
</evidence>
<protein>
    <recommendedName>
        <fullName evidence="4">Extracellular solute-binding protein family 1</fullName>
    </recommendedName>
</protein>
<dbReference type="AlphaFoldDB" id="A0A1G2THY7"/>
<dbReference type="Gene3D" id="3.40.190.10">
    <property type="entry name" value="Periplasmic binding protein-like II"/>
    <property type="match status" value="1"/>
</dbReference>
<keyword evidence="1" id="KW-0812">Transmembrane</keyword>
<organism evidence="2 3">
    <name type="scientific">Candidatus Zambryskibacteria bacterium RIFCSPHIGHO2_02_FULL_43_37</name>
    <dbReference type="NCBI Taxonomy" id="1802749"/>
    <lineage>
        <taxon>Bacteria</taxon>
        <taxon>Candidatus Zambryskiibacteriota</taxon>
    </lineage>
</organism>
<reference evidence="2 3" key="1">
    <citation type="journal article" date="2016" name="Nat. Commun.">
        <title>Thousands of microbial genomes shed light on interconnected biogeochemical processes in an aquifer system.</title>
        <authorList>
            <person name="Anantharaman K."/>
            <person name="Brown C.T."/>
            <person name="Hug L.A."/>
            <person name="Sharon I."/>
            <person name="Castelle C.J."/>
            <person name="Probst A.J."/>
            <person name="Thomas B.C."/>
            <person name="Singh A."/>
            <person name="Wilkins M.J."/>
            <person name="Karaoz U."/>
            <person name="Brodie E.L."/>
            <person name="Williams K.H."/>
            <person name="Hubbard S.S."/>
            <person name="Banfield J.F."/>
        </authorList>
    </citation>
    <scope>NUCLEOTIDE SEQUENCE [LARGE SCALE GENOMIC DNA]</scope>
</reference>
<dbReference type="PANTHER" id="PTHR43649:SF12">
    <property type="entry name" value="DIACETYLCHITOBIOSE BINDING PROTEIN DASA"/>
    <property type="match status" value="1"/>
</dbReference>
<accession>A0A1G2THY7</accession>
<keyword evidence="1" id="KW-0472">Membrane</keyword>
<keyword evidence="1" id="KW-1133">Transmembrane helix</keyword>
<gene>
    <name evidence="2" type="ORF">A3D49_02285</name>
</gene>
<dbReference type="EMBL" id="MHVS01000003">
    <property type="protein sequence ID" value="OHA96910.1"/>
    <property type="molecule type" value="Genomic_DNA"/>
</dbReference>
<dbReference type="SUPFAM" id="SSF53850">
    <property type="entry name" value="Periplasmic binding protein-like II"/>
    <property type="match status" value="1"/>
</dbReference>
<dbReference type="PANTHER" id="PTHR43649">
    <property type="entry name" value="ARABINOSE-BINDING PROTEIN-RELATED"/>
    <property type="match status" value="1"/>
</dbReference>
<dbReference type="Proteomes" id="UP000177279">
    <property type="component" value="Unassembled WGS sequence"/>
</dbReference>
<evidence type="ECO:0000313" key="3">
    <source>
        <dbReference type="Proteomes" id="UP000177279"/>
    </source>
</evidence>